<dbReference type="InterPro" id="IPR029024">
    <property type="entry name" value="TerB-like"/>
</dbReference>
<keyword evidence="1" id="KW-0812">Transmembrane</keyword>
<dbReference type="Gene3D" id="1.10.3680.10">
    <property type="entry name" value="TerB-like"/>
    <property type="match status" value="1"/>
</dbReference>
<evidence type="ECO:0000256" key="1">
    <source>
        <dbReference type="SAM" id="Phobius"/>
    </source>
</evidence>
<dbReference type="EMBL" id="FQZB01000007">
    <property type="protein sequence ID" value="SHJ25935.1"/>
    <property type="molecule type" value="Genomic_DNA"/>
</dbReference>
<dbReference type="OrthoDB" id="3196385at2"/>
<sequence length="455" mass="50907">MEEYSELKQILRSYGDKIVSAIEFYNFGEIPEKKLNNAIKTYANSVEQTKVYGLIDTTLLGSGKEGMLFTNAGIYIKEAFEKVKYIQYSEIEDVIVTSLEKEKDSDRVIEIICSNDLKIKIKSPFYQKTSMEKMLKEIIELKNDGRVGKSDKYVALEYMNDEVKENYIKVIIAFMNSDSEINEKEISELYSLMTQIKLTRSSRKRIQKYLENPSEDVRKMLIRMEMNIPEASEVVLHFSLVKDIIRIGKATHAKLDESQMAFISMVASDYNINAYQVDFLDEAIELDKKIFSGEFTEVEVISKFRELASKGAAVGVPVVAVYLSGSVLGLSVAGVTSGLAALGLGGILGLSSIVTGIGVAVLLGVGTYKGLKWITGGQDKISKREILIQGSIKNNKETIEYLIEDINALVGNIVTMLNSEDLDKKRIEILSGEIDLLNRVLKLLNSKNNELESLI</sequence>
<evidence type="ECO:0000313" key="3">
    <source>
        <dbReference type="Proteomes" id="UP000184310"/>
    </source>
</evidence>
<evidence type="ECO:0000313" key="2">
    <source>
        <dbReference type="EMBL" id="SHJ25935.1"/>
    </source>
</evidence>
<gene>
    <name evidence="2" type="ORF">SAMN02745163_01588</name>
</gene>
<feature type="transmembrane region" description="Helical" evidence="1">
    <location>
        <begin position="312"/>
        <end position="333"/>
    </location>
</feature>
<organism evidence="2 3">
    <name type="scientific">Clostridium cavendishii DSM 21758</name>
    <dbReference type="NCBI Taxonomy" id="1121302"/>
    <lineage>
        <taxon>Bacteria</taxon>
        <taxon>Bacillati</taxon>
        <taxon>Bacillota</taxon>
        <taxon>Clostridia</taxon>
        <taxon>Eubacteriales</taxon>
        <taxon>Clostridiaceae</taxon>
        <taxon>Clostridium</taxon>
    </lineage>
</organism>
<keyword evidence="1" id="KW-0472">Membrane</keyword>
<reference evidence="2 3" key="1">
    <citation type="submission" date="2016-11" db="EMBL/GenBank/DDBJ databases">
        <authorList>
            <person name="Jaros S."/>
            <person name="Januszkiewicz K."/>
            <person name="Wedrychowicz H."/>
        </authorList>
    </citation>
    <scope>NUCLEOTIDE SEQUENCE [LARGE SCALE GENOMIC DNA]</scope>
    <source>
        <strain evidence="2 3">DSM 21758</strain>
    </source>
</reference>
<keyword evidence="1" id="KW-1133">Transmembrane helix</keyword>
<keyword evidence="3" id="KW-1185">Reference proteome</keyword>
<protein>
    <submittedName>
        <fullName evidence="2">Uncharacterized protein</fullName>
    </submittedName>
</protein>
<dbReference type="Proteomes" id="UP000184310">
    <property type="component" value="Unassembled WGS sequence"/>
</dbReference>
<dbReference type="RefSeq" id="WP_072986143.1">
    <property type="nucleotide sequence ID" value="NZ_FQZB01000007.1"/>
</dbReference>
<name>A0A1M6HUR5_9CLOT</name>
<feature type="transmembrane region" description="Helical" evidence="1">
    <location>
        <begin position="339"/>
        <end position="365"/>
    </location>
</feature>
<accession>A0A1M6HUR5</accession>
<proteinExistence type="predicted"/>
<dbReference type="AlphaFoldDB" id="A0A1M6HUR5"/>